<evidence type="ECO:0000313" key="5">
    <source>
        <dbReference type="EMBL" id="KAG8062362.1"/>
    </source>
</evidence>
<dbReference type="AlphaFoldDB" id="A0A8J5SFR2"/>
<dbReference type="Pfam" id="PF00251">
    <property type="entry name" value="Glyco_hydro_32N"/>
    <property type="match status" value="1"/>
</dbReference>
<dbReference type="InterPro" id="IPR050551">
    <property type="entry name" value="Fructan_Metab_Enzymes"/>
</dbReference>
<evidence type="ECO:0000256" key="2">
    <source>
        <dbReference type="ARBA" id="ARBA00022801"/>
    </source>
</evidence>
<protein>
    <recommendedName>
        <fullName evidence="1">beta-fructofuranosidase</fullName>
        <ecNumber evidence="1">3.2.1.26</ecNumber>
    </recommendedName>
</protein>
<gene>
    <name evidence="5" type="ORF">GUJ93_ZPchr0003g16902</name>
</gene>
<evidence type="ECO:0000256" key="3">
    <source>
        <dbReference type="ARBA" id="ARBA00023295"/>
    </source>
</evidence>
<keyword evidence="3" id="KW-0326">Glycosidase</keyword>
<dbReference type="OrthoDB" id="690073at2759"/>
<organism evidence="5 6">
    <name type="scientific">Zizania palustris</name>
    <name type="common">Northern wild rice</name>
    <dbReference type="NCBI Taxonomy" id="103762"/>
    <lineage>
        <taxon>Eukaryota</taxon>
        <taxon>Viridiplantae</taxon>
        <taxon>Streptophyta</taxon>
        <taxon>Embryophyta</taxon>
        <taxon>Tracheophyta</taxon>
        <taxon>Spermatophyta</taxon>
        <taxon>Magnoliopsida</taxon>
        <taxon>Liliopsida</taxon>
        <taxon>Poales</taxon>
        <taxon>Poaceae</taxon>
        <taxon>BOP clade</taxon>
        <taxon>Oryzoideae</taxon>
        <taxon>Oryzeae</taxon>
        <taxon>Zizaniinae</taxon>
        <taxon>Zizania</taxon>
    </lineage>
</organism>
<comment type="caution">
    <text evidence="5">The sequence shown here is derived from an EMBL/GenBank/DDBJ whole genome shotgun (WGS) entry which is preliminary data.</text>
</comment>
<proteinExistence type="predicted"/>
<sequence>MLEPAISPSTPFAVNDCWSGSATVLPDDRPIIMYTGINEQEQQVENVAYPKDLSDPYLWEWVQTDYNVPRHPAQRRRQVV</sequence>
<evidence type="ECO:0000256" key="1">
    <source>
        <dbReference type="ARBA" id="ARBA00012758"/>
    </source>
</evidence>
<keyword evidence="6" id="KW-1185">Reference proteome</keyword>
<accession>A0A8J5SFR2</accession>
<evidence type="ECO:0000313" key="6">
    <source>
        <dbReference type="Proteomes" id="UP000729402"/>
    </source>
</evidence>
<dbReference type="Proteomes" id="UP000729402">
    <property type="component" value="Unassembled WGS sequence"/>
</dbReference>
<dbReference type="EMBL" id="JAAALK010000286">
    <property type="protein sequence ID" value="KAG8062362.1"/>
    <property type="molecule type" value="Genomic_DNA"/>
</dbReference>
<name>A0A8J5SFR2_ZIZPA</name>
<dbReference type="InterPro" id="IPR013148">
    <property type="entry name" value="Glyco_hydro_32_N"/>
</dbReference>
<dbReference type="EC" id="3.2.1.26" evidence="1"/>
<dbReference type="GO" id="GO:0004564">
    <property type="term" value="F:beta-fructofuranosidase activity"/>
    <property type="evidence" value="ECO:0007669"/>
    <property type="project" value="UniProtKB-EC"/>
</dbReference>
<keyword evidence="2" id="KW-0378">Hydrolase</keyword>
<reference evidence="5" key="1">
    <citation type="journal article" date="2021" name="bioRxiv">
        <title>Whole Genome Assembly and Annotation of Northern Wild Rice, Zizania palustris L., Supports a Whole Genome Duplication in the Zizania Genus.</title>
        <authorList>
            <person name="Haas M."/>
            <person name="Kono T."/>
            <person name="Macchietto M."/>
            <person name="Millas R."/>
            <person name="McGilp L."/>
            <person name="Shao M."/>
            <person name="Duquette J."/>
            <person name="Hirsch C.N."/>
            <person name="Kimball J."/>
        </authorList>
    </citation>
    <scope>NUCLEOTIDE SEQUENCE</scope>
    <source>
        <tissue evidence="5">Fresh leaf tissue</tissue>
    </source>
</reference>
<dbReference type="PANTHER" id="PTHR31953">
    <property type="entry name" value="BETA-FRUCTOFURANOSIDASE, INSOLUBLE ISOENZYME CWINV1-RELATED"/>
    <property type="match status" value="1"/>
</dbReference>
<reference evidence="5" key="2">
    <citation type="submission" date="2021-02" db="EMBL/GenBank/DDBJ databases">
        <authorList>
            <person name="Kimball J.A."/>
            <person name="Haas M.W."/>
            <person name="Macchietto M."/>
            <person name="Kono T."/>
            <person name="Duquette J."/>
            <person name="Shao M."/>
        </authorList>
    </citation>
    <scope>NUCLEOTIDE SEQUENCE</scope>
    <source>
        <tissue evidence="5">Fresh leaf tissue</tissue>
    </source>
</reference>
<feature type="domain" description="Glycosyl hydrolase family 32 N-terminal" evidence="4">
    <location>
        <begin position="2"/>
        <end position="65"/>
    </location>
</feature>
<evidence type="ECO:0000259" key="4">
    <source>
        <dbReference type="Pfam" id="PF00251"/>
    </source>
</evidence>